<sequence length="70" mass="7884">MTSENRPKTEQKSQWDKVFLEEIAFFGQEPGDVAKKSLELFRREAVRSVLELGCGTQPVACRAVHRSCGT</sequence>
<dbReference type="AlphaFoldDB" id="A0A0C2DUW4"/>
<evidence type="ECO:0008006" key="3">
    <source>
        <dbReference type="Google" id="ProtNLM"/>
    </source>
</evidence>
<keyword evidence="2" id="KW-1185">Reference proteome</keyword>
<evidence type="ECO:0000313" key="1">
    <source>
        <dbReference type="EMBL" id="KIH77214.1"/>
    </source>
</evidence>
<gene>
    <name evidence="1" type="ORF">GFER_00090</name>
</gene>
<accession>A0A0C2DUW4</accession>
<reference evidence="1 2" key="1">
    <citation type="submission" date="2014-12" db="EMBL/GenBank/DDBJ databases">
        <title>Genomes of Geoalkalibacter ferrihydriticus and Geoalkalibacter subterraneus, two haloalkaliphilic metal-reducing members of the Geobacteraceae.</title>
        <authorList>
            <person name="Badalamenti J.P."/>
            <person name="Torres C.I."/>
            <person name="Krajmalnik-Brown R."/>
            <person name="Bond D.R."/>
        </authorList>
    </citation>
    <scope>NUCLEOTIDE SEQUENCE [LARGE SCALE GENOMIC DNA]</scope>
    <source>
        <strain evidence="1 2">DSM 17813</strain>
    </source>
</reference>
<dbReference type="EMBL" id="JWJD01000001">
    <property type="protein sequence ID" value="KIH77214.1"/>
    <property type="molecule type" value="Genomic_DNA"/>
</dbReference>
<organism evidence="1 2">
    <name type="scientific">Geoalkalibacter ferrihydriticus DSM 17813</name>
    <dbReference type="NCBI Taxonomy" id="1121915"/>
    <lineage>
        <taxon>Bacteria</taxon>
        <taxon>Pseudomonadati</taxon>
        <taxon>Thermodesulfobacteriota</taxon>
        <taxon>Desulfuromonadia</taxon>
        <taxon>Desulfuromonadales</taxon>
        <taxon>Geoalkalibacteraceae</taxon>
        <taxon>Geoalkalibacter</taxon>
    </lineage>
</organism>
<proteinExistence type="predicted"/>
<dbReference type="Proteomes" id="UP000035068">
    <property type="component" value="Unassembled WGS sequence"/>
</dbReference>
<evidence type="ECO:0000313" key="2">
    <source>
        <dbReference type="Proteomes" id="UP000035068"/>
    </source>
</evidence>
<protein>
    <recommendedName>
        <fullName evidence="3">Methyltransferase type 11</fullName>
    </recommendedName>
</protein>
<comment type="caution">
    <text evidence="1">The sequence shown here is derived from an EMBL/GenBank/DDBJ whole genome shotgun (WGS) entry which is preliminary data.</text>
</comment>
<name>A0A0C2DUW4_9BACT</name>